<keyword evidence="5 14" id="KW-0808">Transferase</keyword>
<dbReference type="EMBL" id="JADINB010000136">
    <property type="protein sequence ID" value="MBO8429514.1"/>
    <property type="molecule type" value="Genomic_DNA"/>
</dbReference>
<dbReference type="EC" id="2.7.6.3" evidence="3"/>
<comment type="function">
    <text evidence="10">Catalyzes the transfer of pyrophosphate from adenosine triphosphate (ATP) to 6-hydroxymethyl-7,8-dihydropterin, an enzymatic step in folate biosynthesis pathway.</text>
</comment>
<evidence type="ECO:0000256" key="5">
    <source>
        <dbReference type="ARBA" id="ARBA00022679"/>
    </source>
</evidence>
<sequence>MNIVYLLLGSNLGERKQYLESACARLVAKLLPACMQVKQNEAVRYSSVYETEPWGFESRNKFLNMAMMLYTEMDPLRVLGICKDIEQELGRERHGAERDGDGRRIYSSRTIDIDILLFYKDGEPVVMDNEELTIPHPRMAERLFAIEPLSEIAGELRHPVVGTSIKEMLSQLKQR</sequence>
<dbReference type="AlphaFoldDB" id="A0A9D9GYJ6"/>
<comment type="pathway">
    <text evidence="1">Cofactor biosynthesis; tetrahydrofolate biosynthesis; 2-amino-4-hydroxy-6-hydroxymethyl-7,8-dihydropteridine diphosphate from 7,8-dihydroneopterin triphosphate: step 4/4.</text>
</comment>
<dbReference type="PANTHER" id="PTHR43071:SF1">
    <property type="entry name" value="2-AMINO-4-HYDROXY-6-HYDROXYMETHYLDIHYDROPTERIDINE PYROPHOSPHOKINASE"/>
    <property type="match status" value="1"/>
</dbReference>
<evidence type="ECO:0000313" key="14">
    <source>
        <dbReference type="EMBL" id="MBO8429514.1"/>
    </source>
</evidence>
<evidence type="ECO:0000256" key="7">
    <source>
        <dbReference type="ARBA" id="ARBA00022777"/>
    </source>
</evidence>
<dbReference type="Pfam" id="PF01288">
    <property type="entry name" value="HPPK"/>
    <property type="match status" value="1"/>
</dbReference>
<dbReference type="NCBIfam" id="TIGR01498">
    <property type="entry name" value="folK"/>
    <property type="match status" value="1"/>
</dbReference>
<comment type="caution">
    <text evidence="14">The sequence shown here is derived from an EMBL/GenBank/DDBJ whole genome shotgun (WGS) entry which is preliminary data.</text>
</comment>
<dbReference type="GO" id="GO:0003848">
    <property type="term" value="F:2-amino-4-hydroxy-6-hydroxymethyldihydropteridine diphosphokinase activity"/>
    <property type="evidence" value="ECO:0007669"/>
    <property type="project" value="UniProtKB-EC"/>
</dbReference>
<proteinExistence type="inferred from homology"/>
<gene>
    <name evidence="14" type="primary">folK</name>
    <name evidence="14" type="ORF">IAC68_06255</name>
</gene>
<evidence type="ECO:0000256" key="11">
    <source>
        <dbReference type="ARBA" id="ARBA00029766"/>
    </source>
</evidence>
<evidence type="ECO:0000313" key="15">
    <source>
        <dbReference type="Proteomes" id="UP000823635"/>
    </source>
</evidence>
<evidence type="ECO:0000256" key="6">
    <source>
        <dbReference type="ARBA" id="ARBA00022741"/>
    </source>
</evidence>
<evidence type="ECO:0000256" key="1">
    <source>
        <dbReference type="ARBA" id="ARBA00005051"/>
    </source>
</evidence>
<keyword evidence="6" id="KW-0547">Nucleotide-binding</keyword>
<evidence type="ECO:0000256" key="4">
    <source>
        <dbReference type="ARBA" id="ARBA00016218"/>
    </source>
</evidence>
<dbReference type="CDD" id="cd00483">
    <property type="entry name" value="HPPK"/>
    <property type="match status" value="1"/>
</dbReference>
<evidence type="ECO:0000256" key="3">
    <source>
        <dbReference type="ARBA" id="ARBA00013253"/>
    </source>
</evidence>
<dbReference type="Proteomes" id="UP000823635">
    <property type="component" value="Unassembled WGS sequence"/>
</dbReference>
<evidence type="ECO:0000259" key="13">
    <source>
        <dbReference type="Pfam" id="PF01288"/>
    </source>
</evidence>
<evidence type="ECO:0000256" key="2">
    <source>
        <dbReference type="ARBA" id="ARBA00005810"/>
    </source>
</evidence>
<dbReference type="InterPro" id="IPR000550">
    <property type="entry name" value="Hppk"/>
</dbReference>
<evidence type="ECO:0000256" key="12">
    <source>
        <dbReference type="ARBA" id="ARBA00033413"/>
    </source>
</evidence>
<dbReference type="GO" id="GO:0016301">
    <property type="term" value="F:kinase activity"/>
    <property type="evidence" value="ECO:0007669"/>
    <property type="project" value="UniProtKB-KW"/>
</dbReference>
<dbReference type="SUPFAM" id="SSF55083">
    <property type="entry name" value="6-hydroxymethyl-7,8-dihydropterin pyrophosphokinase, HPPK"/>
    <property type="match status" value="1"/>
</dbReference>
<dbReference type="Gene3D" id="3.30.70.560">
    <property type="entry name" value="7,8-Dihydro-6-hydroxymethylpterin-pyrophosphokinase HPPK"/>
    <property type="match status" value="1"/>
</dbReference>
<dbReference type="GO" id="GO:0046656">
    <property type="term" value="P:folic acid biosynthetic process"/>
    <property type="evidence" value="ECO:0007669"/>
    <property type="project" value="UniProtKB-KW"/>
</dbReference>
<protein>
    <recommendedName>
        <fullName evidence="4">2-amino-4-hydroxy-6-hydroxymethyldihydropteridine pyrophosphokinase</fullName>
        <ecNumber evidence="3">2.7.6.3</ecNumber>
    </recommendedName>
    <alternativeName>
        <fullName evidence="11">6-hydroxymethyl-7,8-dihydropterin pyrophosphokinase</fullName>
    </alternativeName>
    <alternativeName>
        <fullName evidence="12">7,8-dihydro-6-hydroxymethylpterin-pyrophosphokinase</fullName>
    </alternativeName>
</protein>
<dbReference type="GO" id="GO:0005524">
    <property type="term" value="F:ATP binding"/>
    <property type="evidence" value="ECO:0007669"/>
    <property type="project" value="UniProtKB-KW"/>
</dbReference>
<dbReference type="PANTHER" id="PTHR43071">
    <property type="entry name" value="2-AMINO-4-HYDROXY-6-HYDROXYMETHYLDIHYDROPTERIDINE PYROPHOSPHOKINASE"/>
    <property type="match status" value="1"/>
</dbReference>
<accession>A0A9D9GYJ6</accession>
<keyword evidence="7" id="KW-0418">Kinase</keyword>
<keyword evidence="9" id="KW-0289">Folate biosynthesis</keyword>
<evidence type="ECO:0000256" key="9">
    <source>
        <dbReference type="ARBA" id="ARBA00022909"/>
    </source>
</evidence>
<dbReference type="InterPro" id="IPR035907">
    <property type="entry name" value="Hppk_sf"/>
</dbReference>
<organism evidence="14 15">
    <name type="scientific">Candidatus Egerieousia excrementavium</name>
    <dbReference type="NCBI Taxonomy" id="2840778"/>
    <lineage>
        <taxon>Bacteria</taxon>
        <taxon>Pseudomonadati</taxon>
        <taxon>Bacteroidota</taxon>
        <taxon>Bacteroidia</taxon>
        <taxon>Bacteroidales</taxon>
        <taxon>Candidatus Egerieousia</taxon>
    </lineage>
</organism>
<reference evidence="14" key="1">
    <citation type="submission" date="2020-10" db="EMBL/GenBank/DDBJ databases">
        <authorList>
            <person name="Gilroy R."/>
        </authorList>
    </citation>
    <scope>NUCLEOTIDE SEQUENCE</scope>
    <source>
        <strain evidence="14">15467</strain>
    </source>
</reference>
<comment type="similarity">
    <text evidence="2">Belongs to the HPPK family.</text>
</comment>
<name>A0A9D9GYJ6_9BACT</name>
<reference evidence="14" key="2">
    <citation type="journal article" date="2021" name="PeerJ">
        <title>Extensive microbial diversity within the chicken gut microbiome revealed by metagenomics and culture.</title>
        <authorList>
            <person name="Gilroy R."/>
            <person name="Ravi A."/>
            <person name="Getino M."/>
            <person name="Pursley I."/>
            <person name="Horton D.L."/>
            <person name="Alikhan N.F."/>
            <person name="Baker D."/>
            <person name="Gharbi K."/>
            <person name="Hall N."/>
            <person name="Watson M."/>
            <person name="Adriaenssens E.M."/>
            <person name="Foster-Nyarko E."/>
            <person name="Jarju S."/>
            <person name="Secka A."/>
            <person name="Antonio M."/>
            <person name="Oren A."/>
            <person name="Chaudhuri R.R."/>
            <person name="La Ragione R."/>
            <person name="Hildebrand F."/>
            <person name="Pallen M.J."/>
        </authorList>
    </citation>
    <scope>NUCLEOTIDE SEQUENCE</scope>
    <source>
        <strain evidence="14">15467</strain>
    </source>
</reference>
<evidence type="ECO:0000256" key="8">
    <source>
        <dbReference type="ARBA" id="ARBA00022840"/>
    </source>
</evidence>
<evidence type="ECO:0000256" key="10">
    <source>
        <dbReference type="ARBA" id="ARBA00029409"/>
    </source>
</evidence>
<keyword evidence="8" id="KW-0067">ATP-binding</keyword>
<feature type="domain" description="7,8-dihydro-6-hydroxymethylpterin-pyrophosphokinase" evidence="13">
    <location>
        <begin position="5"/>
        <end position="153"/>
    </location>
</feature>